<reference evidence="2" key="1">
    <citation type="submission" date="2017-04" db="EMBL/GenBank/DDBJ databases">
        <authorList>
            <person name="Varghese N."/>
            <person name="Submissions S."/>
        </authorList>
    </citation>
    <scope>NUCLEOTIDE SEQUENCE [LARGE SCALE GENOMIC DNA]</scope>
    <source>
        <strain evidence="2">LMG 29540</strain>
    </source>
</reference>
<dbReference type="EMBL" id="FXAT01000010">
    <property type="protein sequence ID" value="SMG58073.1"/>
    <property type="molecule type" value="Genomic_DNA"/>
</dbReference>
<organism evidence="1 2">
    <name type="scientific">Paraburkholderia susongensis</name>
    <dbReference type="NCBI Taxonomy" id="1515439"/>
    <lineage>
        <taxon>Bacteria</taxon>
        <taxon>Pseudomonadati</taxon>
        <taxon>Pseudomonadota</taxon>
        <taxon>Betaproteobacteria</taxon>
        <taxon>Burkholderiales</taxon>
        <taxon>Burkholderiaceae</taxon>
        <taxon>Paraburkholderia</taxon>
    </lineage>
</organism>
<evidence type="ECO:0000313" key="2">
    <source>
        <dbReference type="Proteomes" id="UP000193228"/>
    </source>
</evidence>
<evidence type="ECO:0000313" key="1">
    <source>
        <dbReference type="EMBL" id="SMG58073.1"/>
    </source>
</evidence>
<name>A0A1X7LXQ2_9BURK</name>
<dbReference type="AlphaFoldDB" id="A0A1X7LXQ2"/>
<protein>
    <submittedName>
        <fullName evidence="1">Uncharacterized protein</fullName>
    </submittedName>
</protein>
<keyword evidence="2" id="KW-1185">Reference proteome</keyword>
<accession>A0A1X7LXQ2</accession>
<proteinExistence type="predicted"/>
<gene>
    <name evidence="1" type="ORF">SAMN06265784_110192</name>
</gene>
<dbReference type="STRING" id="1515439.SAMN06265784_110192"/>
<sequence>MFFKTAETTMWQLVQRHTGAVGYQRGVKAEGLARTPAVIDCSGWVAWLLTEAMQAENDAARRPLFRADDMRALHAWSERIIEEIETRTAFILAGTDITAHNLPRCATIGLKMSTPAWANNHPRPRGITHIVQMVRRPADNEPFVSESYGGSVAPGISLTPLVEWLARVEPYRRAGEMWAVDPFRLASSPHTS</sequence>
<dbReference type="Proteomes" id="UP000193228">
    <property type="component" value="Unassembled WGS sequence"/>
</dbReference>